<name>A0A090MUD6_STRRB</name>
<keyword evidence="1 3" id="KW-0479">Metal-binding</keyword>
<reference evidence="8" key="2">
    <citation type="submission" date="2020-12" db="UniProtKB">
        <authorList>
            <consortium name="WormBaseParasite"/>
        </authorList>
    </citation>
    <scope>IDENTIFICATION</scope>
</reference>
<feature type="domain" description="RING-type" evidence="5">
    <location>
        <begin position="8"/>
        <end position="51"/>
    </location>
</feature>
<evidence type="ECO:0000256" key="3">
    <source>
        <dbReference type="PROSITE-ProRule" id="PRU00175"/>
    </source>
</evidence>
<keyword evidence="4" id="KW-0175">Coiled coil</keyword>
<dbReference type="RefSeq" id="XP_024501365.1">
    <property type="nucleotide sequence ID" value="XM_024647270.1"/>
</dbReference>
<dbReference type="InterPro" id="IPR001841">
    <property type="entry name" value="Znf_RING"/>
</dbReference>
<dbReference type="PROSITE" id="PS50089">
    <property type="entry name" value="ZF_RING_2"/>
    <property type="match status" value="1"/>
</dbReference>
<evidence type="ECO:0000259" key="5">
    <source>
        <dbReference type="PROSITE" id="PS50089"/>
    </source>
</evidence>
<evidence type="ECO:0000256" key="4">
    <source>
        <dbReference type="SAM" id="Coils"/>
    </source>
</evidence>
<evidence type="ECO:0000313" key="8">
    <source>
        <dbReference type="WBParaSite" id="SRAE_1000043700.1"/>
    </source>
</evidence>
<reference evidence="6 7" key="1">
    <citation type="submission" date="2014-09" db="EMBL/GenBank/DDBJ databases">
        <authorList>
            <person name="Martin A.A."/>
        </authorList>
    </citation>
    <scope>NUCLEOTIDE SEQUENCE</scope>
    <source>
        <strain evidence="7">ED321</strain>
        <strain evidence="6">ED321 Heterogonic</strain>
    </source>
</reference>
<organism evidence="6">
    <name type="scientific">Strongyloides ratti</name>
    <name type="common">Parasitic roundworm</name>
    <dbReference type="NCBI Taxonomy" id="34506"/>
    <lineage>
        <taxon>Eukaryota</taxon>
        <taxon>Metazoa</taxon>
        <taxon>Ecdysozoa</taxon>
        <taxon>Nematoda</taxon>
        <taxon>Chromadorea</taxon>
        <taxon>Rhabditida</taxon>
        <taxon>Tylenchina</taxon>
        <taxon>Panagrolaimomorpha</taxon>
        <taxon>Strongyloidoidea</taxon>
        <taxon>Strongyloididae</taxon>
        <taxon>Strongyloides</taxon>
    </lineage>
</organism>
<evidence type="ECO:0000256" key="1">
    <source>
        <dbReference type="ARBA" id="ARBA00022771"/>
    </source>
</evidence>
<feature type="coiled-coil region" evidence="4">
    <location>
        <begin position="118"/>
        <end position="159"/>
    </location>
</feature>
<dbReference type="GO" id="GO:0008270">
    <property type="term" value="F:zinc ion binding"/>
    <property type="evidence" value="ECO:0007669"/>
    <property type="project" value="UniProtKB-KW"/>
</dbReference>
<dbReference type="SUPFAM" id="SSF57850">
    <property type="entry name" value="RING/U-box"/>
    <property type="match status" value="1"/>
</dbReference>
<sequence length="162" mass="18889">MDLNNILCYNCAGAYTLENKFFVFLTCGEVFCYNCYKNNVPSDLNSCPKCRKANIKVVDLNKKVSGEFSNIFSDSKKIFNSIHMELTENAKFREVQLEVITKAVKLKKEKFLKMNKMAGDADKELKKLKSQAKFINNKEKEMKQELENLYGKYKELKDKIYM</sequence>
<dbReference type="Proteomes" id="UP000035682">
    <property type="component" value="Unplaced"/>
</dbReference>
<evidence type="ECO:0000313" key="9">
    <source>
        <dbReference type="WormBase" id="SRAE_1000043700"/>
    </source>
</evidence>
<accession>A0A090MUD6</accession>
<gene>
    <name evidence="6 8 9" type="ORF">SRAE_1000043700</name>
</gene>
<dbReference type="Gene3D" id="3.30.40.10">
    <property type="entry name" value="Zinc/RING finger domain, C3HC4 (zinc finger)"/>
    <property type="match status" value="1"/>
</dbReference>
<proteinExistence type="predicted"/>
<dbReference type="CTD" id="36374528"/>
<keyword evidence="2" id="KW-0862">Zinc</keyword>
<dbReference type="GeneID" id="36374528"/>
<keyword evidence="7" id="KW-1185">Reference proteome</keyword>
<protein>
    <submittedName>
        <fullName evidence="6 8">Zinc finger, RING-type domain and Zinc finger, RING/FYVE/PHD-type domain-containing protein</fullName>
    </submittedName>
</protein>
<dbReference type="WormBase" id="SRAE_1000043700">
    <property type="protein sequence ID" value="SRP02820"/>
    <property type="gene ID" value="WBGene00257033"/>
</dbReference>
<dbReference type="AlphaFoldDB" id="A0A090MUD6"/>
<dbReference type="InterPro" id="IPR013083">
    <property type="entry name" value="Znf_RING/FYVE/PHD"/>
</dbReference>
<dbReference type="WBParaSite" id="SRAE_1000043700.1">
    <property type="protein sequence ID" value="SRAE_1000043700.1"/>
    <property type="gene ID" value="WBGene00257033"/>
</dbReference>
<dbReference type="EMBL" id="LN609528">
    <property type="protein sequence ID" value="CEF62163.1"/>
    <property type="molecule type" value="Genomic_DNA"/>
</dbReference>
<evidence type="ECO:0000313" key="6">
    <source>
        <dbReference type="EMBL" id="CEF62163.1"/>
    </source>
</evidence>
<evidence type="ECO:0000313" key="7">
    <source>
        <dbReference type="Proteomes" id="UP000035682"/>
    </source>
</evidence>
<evidence type="ECO:0000256" key="2">
    <source>
        <dbReference type="ARBA" id="ARBA00022833"/>
    </source>
</evidence>
<keyword evidence="1 3" id="KW-0863">Zinc-finger</keyword>